<proteinExistence type="predicted"/>
<keyword evidence="3" id="KW-1185">Reference proteome</keyword>
<protein>
    <submittedName>
        <fullName evidence="2">Uncharacterized protein</fullName>
    </submittedName>
</protein>
<dbReference type="Proteomes" id="UP000007015">
    <property type="component" value="Chromosome 8"/>
</dbReference>
<feature type="compositionally biased region" description="Pro residues" evidence="1">
    <location>
        <begin position="135"/>
        <end position="144"/>
    </location>
</feature>
<dbReference type="EMBL" id="CM000133">
    <property type="protein sequence ID" value="EEC83269.1"/>
    <property type="molecule type" value="Genomic_DNA"/>
</dbReference>
<dbReference type="OMA" id="CENQSDG"/>
<evidence type="ECO:0000313" key="2">
    <source>
        <dbReference type="EMBL" id="EEC83269.1"/>
    </source>
</evidence>
<evidence type="ECO:0000256" key="1">
    <source>
        <dbReference type="SAM" id="MobiDB-lite"/>
    </source>
</evidence>
<dbReference type="HOGENOM" id="CLU_136437_0_0_1"/>
<evidence type="ECO:0000313" key="3">
    <source>
        <dbReference type="Proteomes" id="UP000007015"/>
    </source>
</evidence>
<organism evidence="2 3">
    <name type="scientific">Oryza sativa subsp. indica</name>
    <name type="common">Rice</name>
    <dbReference type="NCBI Taxonomy" id="39946"/>
    <lineage>
        <taxon>Eukaryota</taxon>
        <taxon>Viridiplantae</taxon>
        <taxon>Streptophyta</taxon>
        <taxon>Embryophyta</taxon>
        <taxon>Tracheophyta</taxon>
        <taxon>Spermatophyta</taxon>
        <taxon>Magnoliopsida</taxon>
        <taxon>Liliopsida</taxon>
        <taxon>Poales</taxon>
        <taxon>Poaceae</taxon>
        <taxon>BOP clade</taxon>
        <taxon>Oryzoideae</taxon>
        <taxon>Oryzeae</taxon>
        <taxon>Oryzinae</taxon>
        <taxon>Oryza</taxon>
        <taxon>Oryza sativa</taxon>
    </lineage>
</organism>
<accession>B8B9B5</accession>
<dbReference type="AlphaFoldDB" id="B8B9B5"/>
<feature type="region of interest" description="Disordered" evidence="1">
    <location>
        <begin position="1"/>
        <end position="72"/>
    </location>
</feature>
<reference evidence="2 3" key="1">
    <citation type="journal article" date="2005" name="PLoS Biol.">
        <title>The genomes of Oryza sativa: a history of duplications.</title>
        <authorList>
            <person name="Yu J."/>
            <person name="Wang J."/>
            <person name="Lin W."/>
            <person name="Li S."/>
            <person name="Li H."/>
            <person name="Zhou J."/>
            <person name="Ni P."/>
            <person name="Dong W."/>
            <person name="Hu S."/>
            <person name="Zeng C."/>
            <person name="Zhang J."/>
            <person name="Zhang Y."/>
            <person name="Li R."/>
            <person name="Xu Z."/>
            <person name="Li S."/>
            <person name="Li X."/>
            <person name="Zheng H."/>
            <person name="Cong L."/>
            <person name="Lin L."/>
            <person name="Yin J."/>
            <person name="Geng J."/>
            <person name="Li G."/>
            <person name="Shi J."/>
            <person name="Liu J."/>
            <person name="Lv H."/>
            <person name="Li J."/>
            <person name="Wang J."/>
            <person name="Deng Y."/>
            <person name="Ran L."/>
            <person name="Shi X."/>
            <person name="Wang X."/>
            <person name="Wu Q."/>
            <person name="Li C."/>
            <person name="Ren X."/>
            <person name="Wang J."/>
            <person name="Wang X."/>
            <person name="Li D."/>
            <person name="Liu D."/>
            <person name="Zhang X."/>
            <person name="Ji Z."/>
            <person name="Zhao W."/>
            <person name="Sun Y."/>
            <person name="Zhang Z."/>
            <person name="Bao J."/>
            <person name="Han Y."/>
            <person name="Dong L."/>
            <person name="Ji J."/>
            <person name="Chen P."/>
            <person name="Wu S."/>
            <person name="Liu J."/>
            <person name="Xiao Y."/>
            <person name="Bu D."/>
            <person name="Tan J."/>
            <person name="Yang L."/>
            <person name="Ye C."/>
            <person name="Zhang J."/>
            <person name="Xu J."/>
            <person name="Zhou Y."/>
            <person name="Yu Y."/>
            <person name="Zhang B."/>
            <person name="Zhuang S."/>
            <person name="Wei H."/>
            <person name="Liu B."/>
            <person name="Lei M."/>
            <person name="Yu H."/>
            <person name="Li Y."/>
            <person name="Xu H."/>
            <person name="Wei S."/>
            <person name="He X."/>
            <person name="Fang L."/>
            <person name="Zhang Z."/>
            <person name="Zhang Y."/>
            <person name="Huang X."/>
            <person name="Su Z."/>
            <person name="Tong W."/>
            <person name="Li J."/>
            <person name="Tong Z."/>
            <person name="Li S."/>
            <person name="Ye J."/>
            <person name="Wang L."/>
            <person name="Fang L."/>
            <person name="Lei T."/>
            <person name="Chen C."/>
            <person name="Chen H."/>
            <person name="Xu Z."/>
            <person name="Li H."/>
            <person name="Huang H."/>
            <person name="Zhang F."/>
            <person name="Xu H."/>
            <person name="Li N."/>
            <person name="Zhao C."/>
            <person name="Li S."/>
            <person name="Dong L."/>
            <person name="Huang Y."/>
            <person name="Li L."/>
            <person name="Xi Y."/>
            <person name="Qi Q."/>
            <person name="Li W."/>
            <person name="Zhang B."/>
            <person name="Hu W."/>
            <person name="Zhang Y."/>
            <person name="Tian X."/>
            <person name="Jiao Y."/>
            <person name="Liang X."/>
            <person name="Jin J."/>
            <person name="Gao L."/>
            <person name="Zheng W."/>
            <person name="Hao B."/>
            <person name="Liu S."/>
            <person name="Wang W."/>
            <person name="Yuan L."/>
            <person name="Cao M."/>
            <person name="McDermott J."/>
            <person name="Samudrala R."/>
            <person name="Wang J."/>
            <person name="Wong G.K."/>
            <person name="Yang H."/>
        </authorList>
    </citation>
    <scope>NUCLEOTIDE SEQUENCE [LARGE SCALE GENOMIC DNA]</scope>
    <source>
        <strain evidence="3">cv. 93-11</strain>
    </source>
</reference>
<name>B8B9B5_ORYSI</name>
<sequence length="175" mass="18970">MPTEVSLGQRIGAREAPGFRRRAQGATWPKRSKEQMARWWLIPREDDEVGSGGVDGQTVGEPAVATSEPMRKRRLELGEEATKDGWVDSYPGRKRVRRKWRRAGVGCENQSDGKAASPHAALDAWPHGPVSNPQPAAPCSPPSVTPLGVPPMVTEEAKDTGECLACRPGGWVRGV</sequence>
<dbReference type="Gramene" id="BGIOSGA027273-TA">
    <property type="protein sequence ID" value="BGIOSGA027273-PA"/>
    <property type="gene ID" value="BGIOSGA027273"/>
</dbReference>
<gene>
    <name evidence="2" type="ORF">OsI_28613</name>
</gene>
<feature type="region of interest" description="Disordered" evidence="1">
    <location>
        <begin position="99"/>
        <end position="153"/>
    </location>
</feature>